<organism evidence="3 4">
    <name type="scientific">Devosia equisanguinis</name>
    <dbReference type="NCBI Taxonomy" id="2490941"/>
    <lineage>
        <taxon>Bacteria</taxon>
        <taxon>Pseudomonadati</taxon>
        <taxon>Pseudomonadota</taxon>
        <taxon>Alphaproteobacteria</taxon>
        <taxon>Hyphomicrobiales</taxon>
        <taxon>Devosiaceae</taxon>
        <taxon>Devosia</taxon>
    </lineage>
</organism>
<feature type="domain" description="Glycosyl transferase family 1" evidence="2">
    <location>
        <begin position="201"/>
        <end position="335"/>
    </location>
</feature>
<dbReference type="EC" id="2.4.-.-" evidence="3"/>
<protein>
    <submittedName>
        <fullName evidence="3">Glycosyltransferase EpsD</fullName>
        <ecNumber evidence="3">2.4.-.-</ecNumber>
    </submittedName>
</protein>
<dbReference type="Pfam" id="PF00534">
    <property type="entry name" value="Glycos_transf_1"/>
    <property type="match status" value="1"/>
</dbReference>
<name>A0A3S4GIS8_9HYPH</name>
<accession>A0A3S4GIS8</accession>
<evidence type="ECO:0000313" key="4">
    <source>
        <dbReference type="Proteomes" id="UP000268844"/>
    </source>
</evidence>
<dbReference type="PANTHER" id="PTHR45918:SF1">
    <property type="entry name" value="ALPHA-1,3_1,6-MANNOSYLTRANSFERASE ALG2"/>
    <property type="match status" value="1"/>
</dbReference>
<evidence type="ECO:0000259" key="2">
    <source>
        <dbReference type="Pfam" id="PF00534"/>
    </source>
</evidence>
<dbReference type="SUPFAM" id="SSF53756">
    <property type="entry name" value="UDP-Glycosyltransferase/glycogen phosphorylase"/>
    <property type="match status" value="1"/>
</dbReference>
<dbReference type="InterPro" id="IPR027054">
    <property type="entry name" value="ALG2"/>
</dbReference>
<keyword evidence="1 3" id="KW-0808">Transferase</keyword>
<gene>
    <name evidence="3" type="primary">epsD</name>
    <name evidence="3" type="ORF">DEVEQU_01130</name>
</gene>
<evidence type="ECO:0000313" key="3">
    <source>
        <dbReference type="EMBL" id="VDS04001.1"/>
    </source>
</evidence>
<dbReference type="GO" id="GO:0012505">
    <property type="term" value="C:endomembrane system"/>
    <property type="evidence" value="ECO:0007669"/>
    <property type="project" value="TreeGrafter"/>
</dbReference>
<dbReference type="AlphaFoldDB" id="A0A3S4GIS8"/>
<sequence length="374" mass="40432">MAQVPAGSRHLQVYHDYFAIRGGGERLVLELANAISAELIYGYRTAESYDEAAFPPAHKDLNLSGIRKVRGAASIALSTAFAQQRGHAAQADLRIYSGVAAPFAAPARDKPGVNVFYCHTPPRFLYDQKAFFREQSGPLRKLGLDVVGPLFQRAYEHAVGRMHVIVANSVNIQKRIREHLGRESIVVYPPVDTCGFAWEPQQGYYLSTARLTPLKRIATIIDAFLAMPDKRLIIASGGDQEAELRARAAGAANIEFAGWTSDEQLRSLIAGAIATIYIPVEEDFGMSPVESMAAGKPVIGVAEGGLLETVLPGETGLLLPPAPSASDLIGAINSLPPERALAMRPACETQALRFGRAQFIDNMRAVIDQALARS</sequence>
<keyword evidence="3" id="KW-0328">Glycosyltransferase</keyword>
<proteinExistence type="predicted"/>
<dbReference type="EMBL" id="UZWD01000018">
    <property type="protein sequence ID" value="VDS04001.1"/>
    <property type="molecule type" value="Genomic_DNA"/>
</dbReference>
<evidence type="ECO:0000256" key="1">
    <source>
        <dbReference type="ARBA" id="ARBA00022679"/>
    </source>
</evidence>
<dbReference type="GO" id="GO:0004378">
    <property type="term" value="F:GDP-Man:Man(1)GlcNAc(2)-PP-Dol alpha-1,3-mannosyltransferase activity"/>
    <property type="evidence" value="ECO:0007669"/>
    <property type="project" value="InterPro"/>
</dbReference>
<dbReference type="Proteomes" id="UP000268844">
    <property type="component" value="Unassembled WGS sequence"/>
</dbReference>
<dbReference type="RefSeq" id="WP_164550270.1">
    <property type="nucleotide sequence ID" value="NZ_JBHTMH010000001.1"/>
</dbReference>
<dbReference type="Gene3D" id="3.40.50.2000">
    <property type="entry name" value="Glycogen Phosphorylase B"/>
    <property type="match status" value="1"/>
</dbReference>
<dbReference type="InterPro" id="IPR001296">
    <property type="entry name" value="Glyco_trans_1"/>
</dbReference>
<keyword evidence="4" id="KW-1185">Reference proteome</keyword>
<reference evidence="3 4" key="1">
    <citation type="submission" date="2018-12" db="EMBL/GenBank/DDBJ databases">
        <authorList>
            <person name="Criscuolo A."/>
        </authorList>
    </citation>
    <scope>NUCLEOTIDE SEQUENCE [LARGE SCALE GENOMIC DNA]</scope>
    <source>
        <strain evidence="3">ACIP1116281</strain>
    </source>
</reference>
<dbReference type="PANTHER" id="PTHR45918">
    <property type="entry name" value="ALPHA-1,3/1,6-MANNOSYLTRANSFERASE ALG2"/>
    <property type="match status" value="1"/>
</dbReference>